<dbReference type="InterPro" id="IPR046791">
    <property type="entry name" value="Polycystin_dom"/>
</dbReference>
<accession>A0A3P6TAE1</accession>
<comment type="subcellular location">
    <subcellularLocation>
        <location evidence="1">Membrane</location>
        <topology evidence="1">Multi-pass membrane protein</topology>
    </subcellularLocation>
</comment>
<proteinExistence type="inferred from homology"/>
<organism evidence="7 8">
    <name type="scientific">Anisakis simplex</name>
    <name type="common">Herring worm</name>
    <dbReference type="NCBI Taxonomy" id="6269"/>
    <lineage>
        <taxon>Eukaryota</taxon>
        <taxon>Metazoa</taxon>
        <taxon>Ecdysozoa</taxon>
        <taxon>Nematoda</taxon>
        <taxon>Chromadorea</taxon>
        <taxon>Rhabditida</taxon>
        <taxon>Spirurina</taxon>
        <taxon>Ascaridomorpha</taxon>
        <taxon>Ascaridoidea</taxon>
        <taxon>Anisakidae</taxon>
        <taxon>Anisakis</taxon>
        <taxon>Anisakis simplex complex</taxon>
    </lineage>
</organism>
<keyword evidence="4" id="KW-1133">Transmembrane helix</keyword>
<dbReference type="InterPro" id="IPR051223">
    <property type="entry name" value="Polycystin"/>
</dbReference>
<gene>
    <name evidence="7" type="ORF">ASIM_LOCUS20853</name>
</gene>
<keyword evidence="8" id="KW-1185">Reference proteome</keyword>
<evidence type="ECO:0000313" key="8">
    <source>
        <dbReference type="Proteomes" id="UP000267096"/>
    </source>
</evidence>
<reference evidence="7 8" key="1">
    <citation type="submission" date="2018-11" db="EMBL/GenBank/DDBJ databases">
        <authorList>
            <consortium name="Pathogen Informatics"/>
        </authorList>
    </citation>
    <scope>NUCLEOTIDE SEQUENCE [LARGE SCALE GENOMIC DNA]</scope>
</reference>
<evidence type="ECO:0000256" key="3">
    <source>
        <dbReference type="ARBA" id="ARBA00022692"/>
    </source>
</evidence>
<name>A0A3P6TAE1_ANISI</name>
<dbReference type="Pfam" id="PF20519">
    <property type="entry name" value="Polycystin_dom"/>
    <property type="match status" value="1"/>
</dbReference>
<sequence>MNGSAEDLIEAFTQLQNQSWIDVGTRAVFIEFSAYNAQTNLFAVIQLMLEMPPYGSFVI</sequence>
<evidence type="ECO:0000313" key="7">
    <source>
        <dbReference type="EMBL" id="VDK80299.1"/>
    </source>
</evidence>
<evidence type="ECO:0000256" key="4">
    <source>
        <dbReference type="ARBA" id="ARBA00022989"/>
    </source>
</evidence>
<evidence type="ECO:0000256" key="5">
    <source>
        <dbReference type="ARBA" id="ARBA00023136"/>
    </source>
</evidence>
<dbReference type="GO" id="GO:0016020">
    <property type="term" value="C:membrane"/>
    <property type="evidence" value="ECO:0007669"/>
    <property type="project" value="UniProtKB-SubCell"/>
</dbReference>
<evidence type="ECO:0000256" key="1">
    <source>
        <dbReference type="ARBA" id="ARBA00004141"/>
    </source>
</evidence>
<dbReference type="PANTHER" id="PTHR10877">
    <property type="entry name" value="POLYCYSTIN FAMILY MEMBER"/>
    <property type="match status" value="1"/>
</dbReference>
<comment type="similarity">
    <text evidence="2">Belongs to the polycystin family.</text>
</comment>
<keyword evidence="3" id="KW-0812">Transmembrane</keyword>
<dbReference type="Proteomes" id="UP000267096">
    <property type="component" value="Unassembled WGS sequence"/>
</dbReference>
<protein>
    <recommendedName>
        <fullName evidence="6">Polycystin domain-containing protein</fullName>
    </recommendedName>
</protein>
<feature type="domain" description="Polycystin" evidence="6">
    <location>
        <begin position="5"/>
        <end position="57"/>
    </location>
</feature>
<evidence type="ECO:0000259" key="6">
    <source>
        <dbReference type="Pfam" id="PF20519"/>
    </source>
</evidence>
<evidence type="ECO:0000256" key="2">
    <source>
        <dbReference type="ARBA" id="ARBA00007200"/>
    </source>
</evidence>
<dbReference type="OrthoDB" id="444119at2759"/>
<keyword evidence="5" id="KW-0472">Membrane</keyword>
<dbReference type="GO" id="GO:0050982">
    <property type="term" value="P:detection of mechanical stimulus"/>
    <property type="evidence" value="ECO:0007669"/>
    <property type="project" value="TreeGrafter"/>
</dbReference>
<dbReference type="PANTHER" id="PTHR10877:SF194">
    <property type="entry name" value="LOCATION OF VULVA DEFECTIVE 1"/>
    <property type="match status" value="1"/>
</dbReference>
<dbReference type="GO" id="GO:0005262">
    <property type="term" value="F:calcium channel activity"/>
    <property type="evidence" value="ECO:0007669"/>
    <property type="project" value="TreeGrafter"/>
</dbReference>
<dbReference type="EMBL" id="UYRR01040984">
    <property type="protein sequence ID" value="VDK80299.1"/>
    <property type="molecule type" value="Genomic_DNA"/>
</dbReference>
<dbReference type="AlphaFoldDB" id="A0A3P6TAE1"/>